<evidence type="ECO:0000256" key="2">
    <source>
        <dbReference type="SAM" id="MobiDB-lite"/>
    </source>
</evidence>
<reference evidence="3 4" key="1">
    <citation type="submission" date="2020-03" db="EMBL/GenBank/DDBJ databases">
        <authorList>
            <person name="Wang L."/>
            <person name="He N."/>
            <person name="Li Y."/>
            <person name="Fang Y."/>
            <person name="Zhang F."/>
        </authorList>
    </citation>
    <scope>NUCLEOTIDE SEQUENCE [LARGE SCALE GENOMIC DNA]</scope>
    <source>
        <strain evidence="4">hsmgli-8</strain>
    </source>
</reference>
<accession>A0ABX0YMR6</accession>
<proteinExistence type="inferred from homology"/>
<dbReference type="RefSeq" id="WP_168086168.1">
    <property type="nucleotide sequence ID" value="NZ_JAAVJI010000026.1"/>
</dbReference>
<feature type="compositionally biased region" description="Basic and acidic residues" evidence="2">
    <location>
        <begin position="269"/>
        <end position="278"/>
    </location>
</feature>
<evidence type="ECO:0000313" key="3">
    <source>
        <dbReference type="EMBL" id="NJP03594.1"/>
    </source>
</evidence>
<keyword evidence="4" id="KW-1185">Reference proteome</keyword>
<feature type="region of interest" description="Disordered" evidence="2">
    <location>
        <begin position="269"/>
        <end position="298"/>
    </location>
</feature>
<keyword evidence="1" id="KW-0732">Signal</keyword>
<dbReference type="InterPro" id="IPR036249">
    <property type="entry name" value="Thioredoxin-like_sf"/>
</dbReference>
<dbReference type="EMBL" id="JAAVJI010000026">
    <property type="protein sequence ID" value="NJP03594.1"/>
    <property type="molecule type" value="Genomic_DNA"/>
</dbReference>
<dbReference type="InterPro" id="IPR033954">
    <property type="entry name" value="DiS-bond_Isoase_DsbC/G"/>
</dbReference>
<evidence type="ECO:0000313" key="4">
    <source>
        <dbReference type="Proteomes" id="UP000746535"/>
    </source>
</evidence>
<keyword evidence="1" id="KW-0574">Periplasm</keyword>
<name>A0ABX0YMR6_9PSED</name>
<comment type="subcellular location">
    <subcellularLocation>
        <location evidence="1">Periplasm</location>
    </subcellularLocation>
</comment>
<evidence type="ECO:0000256" key="1">
    <source>
        <dbReference type="RuleBase" id="RU364038"/>
    </source>
</evidence>
<sequence>MTSAYSLAPFSASVKGHHLVVTRVLGHGHQHFCSLDLRQHLSFYLLNGQVTCQGIAGQPFVLHTSNAVETNDLLNQLSTAQLRNSRQTRWLKAGCLGVAALTLAVCCALEGSLVPYLTSSASSALPPVAQAPIMPPHVAMEPSQVSPAFAEQQLQPAQQAPAPQAADGWELPQNIRETLPGKLHKAAERNLFTVNYSTGHARTLYVFADPHCPNCTRLDPALNALSDAFNVVVFPVSVIGKEQSVADITPVLCLPPEQRKPAWNALFDPGRDGLDLGKEPQAGQPGAASKDVAAANGGQPANCADAQNALGVNEVAYQTYRIPGTPWVIADDGRYVPQALLKDASRLQSFLDKKKPVDGQGAPDAAK</sequence>
<dbReference type="Proteomes" id="UP000746535">
    <property type="component" value="Unassembled WGS sequence"/>
</dbReference>
<comment type="similarity">
    <text evidence="1">Belongs to the thioredoxin family. DsbC subfamily.</text>
</comment>
<comment type="function">
    <text evidence="1">Required for disulfide bond formation in some periplasmic proteins. Acts by transferring its disulfide bond to other proteins and is reduced in the process.</text>
</comment>
<organism evidence="3 4">
    <name type="scientific">Pseudomonas quercus</name>
    <dbReference type="NCBI Taxonomy" id="2722792"/>
    <lineage>
        <taxon>Bacteria</taxon>
        <taxon>Pseudomonadati</taxon>
        <taxon>Pseudomonadota</taxon>
        <taxon>Gammaproteobacteria</taxon>
        <taxon>Pseudomonadales</taxon>
        <taxon>Pseudomonadaceae</taxon>
        <taxon>Pseudomonas</taxon>
    </lineage>
</organism>
<dbReference type="Gene3D" id="3.40.30.10">
    <property type="entry name" value="Glutaredoxin"/>
    <property type="match status" value="1"/>
</dbReference>
<keyword evidence="1" id="KW-0676">Redox-active center</keyword>
<dbReference type="CDD" id="cd03020">
    <property type="entry name" value="DsbA_DsbC_DsbG"/>
    <property type="match status" value="1"/>
</dbReference>
<dbReference type="SUPFAM" id="SSF52833">
    <property type="entry name" value="Thioredoxin-like"/>
    <property type="match status" value="1"/>
</dbReference>
<protein>
    <recommendedName>
        <fullName evidence="1">Thiol:disulfide interchange protein</fullName>
    </recommendedName>
</protein>
<comment type="caution">
    <text evidence="3">The sequence shown here is derived from an EMBL/GenBank/DDBJ whole genome shotgun (WGS) entry which is preliminary data.</text>
</comment>
<gene>
    <name evidence="3" type="ORF">HBH25_22470</name>
</gene>